<proteinExistence type="predicted"/>
<sequence>MWWHAKRLRGEAAFRRRRSGNFRNPRGWVRAGSLTGDLGLSSRGSARDMTSPGQALIGRRGQQVPPYRESPIGTVRPRRRPRARGEVEKVGSGVLTRARRT</sequence>
<accession>A0AC59ZRR7</accession>
<reference evidence="1" key="2">
    <citation type="submission" date="2025-03" db="EMBL/GenBank/DDBJ databases">
        <authorList>
            <consortium name="ELIXIR-Norway"/>
            <consortium name="Elixir Norway"/>
        </authorList>
    </citation>
    <scope>NUCLEOTIDE SEQUENCE</scope>
</reference>
<dbReference type="Proteomes" id="UP001162501">
    <property type="component" value="Chromosome 33"/>
</dbReference>
<name>A0AC59ZRR7_RANTA</name>
<organism evidence="1 2">
    <name type="scientific">Rangifer tarandus platyrhynchus</name>
    <name type="common">Svalbard reindeer</name>
    <dbReference type="NCBI Taxonomy" id="3082113"/>
    <lineage>
        <taxon>Eukaryota</taxon>
        <taxon>Metazoa</taxon>
        <taxon>Chordata</taxon>
        <taxon>Craniata</taxon>
        <taxon>Vertebrata</taxon>
        <taxon>Euteleostomi</taxon>
        <taxon>Mammalia</taxon>
        <taxon>Eutheria</taxon>
        <taxon>Laurasiatheria</taxon>
        <taxon>Artiodactyla</taxon>
        <taxon>Ruminantia</taxon>
        <taxon>Pecora</taxon>
        <taxon>Cervidae</taxon>
        <taxon>Odocoileinae</taxon>
        <taxon>Rangifer</taxon>
    </lineage>
</organism>
<protein>
    <submittedName>
        <fullName evidence="1">Uncharacterized protein</fullName>
    </submittedName>
</protein>
<reference evidence="1" key="1">
    <citation type="submission" date="2023-05" db="EMBL/GenBank/DDBJ databases">
        <authorList>
            <consortium name="ELIXIR-Norway"/>
        </authorList>
    </citation>
    <scope>NUCLEOTIDE SEQUENCE</scope>
</reference>
<dbReference type="EMBL" id="OX596117">
    <property type="protein sequence ID" value="CAN0492505.1"/>
    <property type="molecule type" value="Genomic_DNA"/>
</dbReference>
<gene>
    <name evidence="1" type="ORF">MRATA1EN22A_LOCUS21742</name>
</gene>
<evidence type="ECO:0000313" key="1">
    <source>
        <dbReference type="EMBL" id="CAN0492505.1"/>
    </source>
</evidence>
<evidence type="ECO:0000313" key="2">
    <source>
        <dbReference type="Proteomes" id="UP001162501"/>
    </source>
</evidence>